<feature type="region of interest" description="Disordered" evidence="1">
    <location>
        <begin position="94"/>
        <end position="125"/>
    </location>
</feature>
<proteinExistence type="predicted"/>
<name>A0AA48LWU3_9ZZZZ</name>
<evidence type="ECO:0000256" key="1">
    <source>
        <dbReference type="SAM" id="MobiDB-lite"/>
    </source>
</evidence>
<dbReference type="EMBL" id="OY288114">
    <property type="protein sequence ID" value="CAJ0849095.1"/>
    <property type="molecule type" value="Genomic_DNA"/>
</dbReference>
<dbReference type="InterPro" id="IPR021880">
    <property type="entry name" value="DUF3489"/>
</dbReference>
<evidence type="ECO:0000313" key="2">
    <source>
        <dbReference type="EMBL" id="CAJ0849095.1"/>
    </source>
</evidence>
<evidence type="ECO:0008006" key="3">
    <source>
        <dbReference type="Google" id="ProtNLM"/>
    </source>
</evidence>
<dbReference type="AlphaFoldDB" id="A0AA48LWU3"/>
<reference evidence="2" key="1">
    <citation type="submission" date="2023-07" db="EMBL/GenBank/DDBJ databases">
        <authorList>
            <person name="Pelsma A.J. K."/>
        </authorList>
    </citation>
    <scope>NUCLEOTIDE SEQUENCE</scope>
</reference>
<dbReference type="Pfam" id="PF11994">
    <property type="entry name" value="DUF3489"/>
    <property type="match status" value="1"/>
</dbReference>
<gene>
    <name evidence="2" type="ORF">AMST5_00075</name>
</gene>
<protein>
    <recommendedName>
        <fullName evidence="3">DUF3489 domain-containing protein</fullName>
    </recommendedName>
</protein>
<accession>A0AA48LWU3</accession>
<sequence length="197" mass="20558">MVKLTDSQLIVLSAAAARNDGLAVTPAKMNKAAAAKVGTSLIARKLMREVKAKAGMPVWRHDEDGRPISLMITKAGRNAIGVAEAAPRAIAHADTKPNGAKPLAKHAPKDRAGQRGVQPAATTPTLRAGSKQALVISMLSGKSGATLDDLIEATGWLPHTTRAALTGLRQKGFSIERTREKDASVYRLSGKATLAGA</sequence>
<organism evidence="2">
    <name type="scientific">freshwater sediment metagenome</name>
    <dbReference type="NCBI Taxonomy" id="556182"/>
    <lineage>
        <taxon>unclassified sequences</taxon>
        <taxon>metagenomes</taxon>
        <taxon>ecological metagenomes</taxon>
    </lineage>
</organism>